<accession>A0A562W8V0</accession>
<keyword evidence="7 15" id="KW-0507">mRNA processing</keyword>
<dbReference type="GO" id="GO:0019843">
    <property type="term" value="F:rRNA binding"/>
    <property type="evidence" value="ECO:0007669"/>
    <property type="project" value="UniProtKB-KW"/>
</dbReference>
<evidence type="ECO:0000256" key="6">
    <source>
        <dbReference type="ARBA" id="ARBA00022552"/>
    </source>
</evidence>
<dbReference type="InterPro" id="IPR011907">
    <property type="entry name" value="RNase_III"/>
</dbReference>
<evidence type="ECO:0000256" key="14">
    <source>
        <dbReference type="ARBA" id="ARBA00022884"/>
    </source>
</evidence>
<keyword evidence="20" id="KW-1185">Reference proteome</keyword>
<feature type="compositionally biased region" description="Basic and acidic residues" evidence="16">
    <location>
        <begin position="227"/>
        <end position="237"/>
    </location>
</feature>
<keyword evidence="14 15" id="KW-0694">RNA-binding</keyword>
<keyword evidence="8 15" id="KW-0819">tRNA processing</keyword>
<dbReference type="HAMAP" id="MF_00104">
    <property type="entry name" value="RNase_III"/>
    <property type="match status" value="1"/>
</dbReference>
<evidence type="ECO:0000313" key="20">
    <source>
        <dbReference type="Proteomes" id="UP000319449"/>
    </source>
</evidence>
<evidence type="ECO:0000259" key="18">
    <source>
        <dbReference type="PROSITE" id="PS50142"/>
    </source>
</evidence>
<dbReference type="GO" id="GO:0004525">
    <property type="term" value="F:ribonuclease III activity"/>
    <property type="evidence" value="ECO:0007669"/>
    <property type="project" value="UniProtKB-UniRule"/>
</dbReference>
<feature type="binding site" evidence="15">
    <location>
        <position position="127"/>
    </location>
    <ligand>
        <name>Mg(2+)</name>
        <dbReference type="ChEBI" id="CHEBI:18420"/>
    </ligand>
</feature>
<dbReference type="SUPFAM" id="SSF69065">
    <property type="entry name" value="RNase III domain-like"/>
    <property type="match status" value="1"/>
</dbReference>
<gene>
    <name evidence="15" type="primary">rnc</name>
    <name evidence="19" type="ORF">JN12_01083</name>
</gene>
<dbReference type="InterPro" id="IPR014720">
    <property type="entry name" value="dsRBD_dom"/>
</dbReference>
<comment type="subunit">
    <text evidence="4 15">Homodimer.</text>
</comment>
<dbReference type="RefSeq" id="WP_145019380.1">
    <property type="nucleotide sequence ID" value="NZ_VLLN01000005.1"/>
</dbReference>
<evidence type="ECO:0000256" key="4">
    <source>
        <dbReference type="ARBA" id="ARBA00011738"/>
    </source>
</evidence>
<dbReference type="GO" id="GO:0006397">
    <property type="term" value="P:mRNA processing"/>
    <property type="evidence" value="ECO:0007669"/>
    <property type="project" value="UniProtKB-UniRule"/>
</dbReference>
<dbReference type="CDD" id="cd00593">
    <property type="entry name" value="RIBOc"/>
    <property type="match status" value="1"/>
</dbReference>
<organism evidence="19 20">
    <name type="scientific">Geobacter argillaceus</name>
    <dbReference type="NCBI Taxonomy" id="345631"/>
    <lineage>
        <taxon>Bacteria</taxon>
        <taxon>Pseudomonadati</taxon>
        <taxon>Thermodesulfobacteriota</taxon>
        <taxon>Desulfuromonadia</taxon>
        <taxon>Geobacterales</taxon>
        <taxon>Geobacteraceae</taxon>
        <taxon>Geobacter</taxon>
    </lineage>
</organism>
<evidence type="ECO:0000313" key="19">
    <source>
        <dbReference type="EMBL" id="TWJ26377.1"/>
    </source>
</evidence>
<dbReference type="InterPro" id="IPR036389">
    <property type="entry name" value="RNase_III_sf"/>
</dbReference>
<keyword evidence="9 15" id="KW-0540">Nuclease</keyword>
<dbReference type="Proteomes" id="UP000319449">
    <property type="component" value="Unassembled WGS sequence"/>
</dbReference>
<keyword evidence="10 15" id="KW-0479">Metal-binding</keyword>
<comment type="caution">
    <text evidence="19">The sequence shown here is derived from an EMBL/GenBank/DDBJ whole genome shotgun (WGS) entry which is preliminary data.</text>
</comment>
<evidence type="ECO:0000256" key="2">
    <source>
        <dbReference type="ARBA" id="ARBA00004496"/>
    </source>
</evidence>
<evidence type="ECO:0000256" key="10">
    <source>
        <dbReference type="ARBA" id="ARBA00022723"/>
    </source>
</evidence>
<evidence type="ECO:0000256" key="1">
    <source>
        <dbReference type="ARBA" id="ARBA00000109"/>
    </source>
</evidence>
<comment type="function">
    <text evidence="15">Digests double-stranded RNA. Involved in the processing of primary rRNA transcript to yield the immediate precursors to the large and small rRNAs (23S and 16S). Processes some mRNAs, and tRNAs when they are encoded in the rRNA operon. Processes pre-crRNA and tracrRNA of type II CRISPR loci if present in the organism.</text>
</comment>
<dbReference type="GO" id="GO:0005737">
    <property type="term" value="C:cytoplasm"/>
    <property type="evidence" value="ECO:0007669"/>
    <property type="project" value="UniProtKB-SubCell"/>
</dbReference>
<dbReference type="Pfam" id="PF14622">
    <property type="entry name" value="Ribonucleas_3_3"/>
    <property type="match status" value="1"/>
</dbReference>
<dbReference type="Gene3D" id="1.10.1520.10">
    <property type="entry name" value="Ribonuclease III domain"/>
    <property type="match status" value="1"/>
</dbReference>
<evidence type="ECO:0000256" key="5">
    <source>
        <dbReference type="ARBA" id="ARBA00022490"/>
    </source>
</evidence>
<dbReference type="GO" id="GO:0008033">
    <property type="term" value="P:tRNA processing"/>
    <property type="evidence" value="ECO:0007669"/>
    <property type="project" value="UniProtKB-KW"/>
</dbReference>
<evidence type="ECO:0000256" key="11">
    <source>
        <dbReference type="ARBA" id="ARBA00022759"/>
    </source>
</evidence>
<dbReference type="GO" id="GO:0006364">
    <property type="term" value="P:rRNA processing"/>
    <property type="evidence" value="ECO:0007669"/>
    <property type="project" value="UniProtKB-UniRule"/>
</dbReference>
<name>A0A562W8V0_9BACT</name>
<dbReference type="CDD" id="cd10845">
    <property type="entry name" value="DSRM_RNAse_III_family"/>
    <property type="match status" value="1"/>
</dbReference>
<dbReference type="PANTHER" id="PTHR11207">
    <property type="entry name" value="RIBONUCLEASE III"/>
    <property type="match status" value="1"/>
</dbReference>
<dbReference type="Pfam" id="PF00035">
    <property type="entry name" value="dsrm"/>
    <property type="match status" value="1"/>
</dbReference>
<keyword evidence="12 15" id="KW-0378">Hydrolase</keyword>
<comment type="subcellular location">
    <subcellularLocation>
        <location evidence="2 15">Cytoplasm</location>
    </subcellularLocation>
</comment>
<feature type="binding site" evidence="15">
    <location>
        <position position="124"/>
    </location>
    <ligand>
        <name>Mg(2+)</name>
        <dbReference type="ChEBI" id="CHEBI:18420"/>
    </ligand>
</feature>
<dbReference type="SUPFAM" id="SSF54768">
    <property type="entry name" value="dsRNA-binding domain-like"/>
    <property type="match status" value="1"/>
</dbReference>
<dbReference type="FunFam" id="3.30.160.20:FF:000003">
    <property type="entry name" value="Ribonuclease 3"/>
    <property type="match status" value="1"/>
</dbReference>
<dbReference type="GO" id="GO:0042802">
    <property type="term" value="F:identical protein binding"/>
    <property type="evidence" value="ECO:0007669"/>
    <property type="project" value="UniProtKB-ARBA"/>
</dbReference>
<reference evidence="19 20" key="1">
    <citation type="submission" date="2019-07" db="EMBL/GenBank/DDBJ databases">
        <title>Genomic Encyclopedia of Archaeal and Bacterial Type Strains, Phase II (KMG-II): from individual species to whole genera.</title>
        <authorList>
            <person name="Goeker M."/>
        </authorList>
    </citation>
    <scope>NUCLEOTIDE SEQUENCE [LARGE SCALE GENOMIC DNA]</scope>
    <source>
        <strain evidence="19 20">ATCC BAA-1139</strain>
    </source>
</reference>
<dbReference type="FunFam" id="1.10.1520.10:FF:000001">
    <property type="entry name" value="Ribonuclease 3"/>
    <property type="match status" value="1"/>
</dbReference>
<dbReference type="PANTHER" id="PTHR11207:SF0">
    <property type="entry name" value="RIBONUCLEASE 3"/>
    <property type="match status" value="1"/>
</dbReference>
<evidence type="ECO:0000256" key="8">
    <source>
        <dbReference type="ARBA" id="ARBA00022694"/>
    </source>
</evidence>
<comment type="similarity">
    <text evidence="3">Belongs to the ribonuclease III family.</text>
</comment>
<comment type="cofactor">
    <cofactor evidence="15">
        <name>Mg(2+)</name>
        <dbReference type="ChEBI" id="CHEBI:18420"/>
    </cofactor>
</comment>
<evidence type="ECO:0000256" key="12">
    <source>
        <dbReference type="ARBA" id="ARBA00022801"/>
    </source>
</evidence>
<keyword evidence="5 15" id="KW-0963">Cytoplasm</keyword>
<comment type="catalytic activity">
    <reaction evidence="1 15">
        <text>Endonucleolytic cleavage to 5'-phosphomonoester.</text>
        <dbReference type="EC" id="3.1.26.3"/>
    </reaction>
</comment>
<feature type="binding site" evidence="15">
    <location>
        <position position="51"/>
    </location>
    <ligand>
        <name>Mg(2+)</name>
        <dbReference type="ChEBI" id="CHEBI:18420"/>
    </ligand>
</feature>
<dbReference type="EMBL" id="VLLN01000005">
    <property type="protein sequence ID" value="TWJ26377.1"/>
    <property type="molecule type" value="Genomic_DNA"/>
</dbReference>
<dbReference type="InterPro" id="IPR000999">
    <property type="entry name" value="RNase_III_dom"/>
</dbReference>
<evidence type="ECO:0000259" key="17">
    <source>
        <dbReference type="PROSITE" id="PS50137"/>
    </source>
</evidence>
<dbReference type="GO" id="GO:0046872">
    <property type="term" value="F:metal ion binding"/>
    <property type="evidence" value="ECO:0007669"/>
    <property type="project" value="UniProtKB-KW"/>
</dbReference>
<keyword evidence="6 15" id="KW-0698">rRNA processing</keyword>
<dbReference type="SMART" id="SM00358">
    <property type="entry name" value="DSRM"/>
    <property type="match status" value="1"/>
</dbReference>
<feature type="active site" evidence="15">
    <location>
        <position position="127"/>
    </location>
</feature>
<dbReference type="SMART" id="SM00535">
    <property type="entry name" value="RIBOc"/>
    <property type="match status" value="1"/>
</dbReference>
<evidence type="ECO:0000256" key="15">
    <source>
        <dbReference type="HAMAP-Rule" id="MF_00104"/>
    </source>
</evidence>
<proteinExistence type="inferred from homology"/>
<feature type="domain" description="RNase III" evidence="18">
    <location>
        <begin position="9"/>
        <end position="138"/>
    </location>
</feature>
<dbReference type="GO" id="GO:0010468">
    <property type="term" value="P:regulation of gene expression"/>
    <property type="evidence" value="ECO:0007669"/>
    <property type="project" value="TreeGrafter"/>
</dbReference>
<dbReference type="OrthoDB" id="9805026at2"/>
<feature type="domain" description="DRBM" evidence="17">
    <location>
        <begin position="165"/>
        <end position="234"/>
    </location>
</feature>
<evidence type="ECO:0000256" key="7">
    <source>
        <dbReference type="ARBA" id="ARBA00022664"/>
    </source>
</evidence>
<evidence type="ECO:0000256" key="13">
    <source>
        <dbReference type="ARBA" id="ARBA00022842"/>
    </source>
</evidence>
<evidence type="ECO:0000256" key="16">
    <source>
        <dbReference type="SAM" id="MobiDB-lite"/>
    </source>
</evidence>
<sequence length="237" mass="25971">MDDTVSRQLVELQSVIGHRFARPALLVEAMTHRSFVNENPTGHETDNQRLEFFGDAILDFSVSGLLFRRFPESREGELTRLRARLVDEENLARLAAHIGLGACLRLGRGEERDNGRSKPSLLADAYEALLAAVYLDGGMPAVEVLVSAQFAPLLDEAALNGLRDDYKTMLQELAQNLFGAPPTYRVTGESGPPHQRTYAVEAVIGGETIGIGEGRSKKGAEQAAARDALEKLNEREE</sequence>
<dbReference type="AlphaFoldDB" id="A0A562W8V0"/>
<dbReference type="PROSITE" id="PS50142">
    <property type="entry name" value="RNASE_3_2"/>
    <property type="match status" value="1"/>
</dbReference>
<evidence type="ECO:0000256" key="3">
    <source>
        <dbReference type="ARBA" id="ARBA00010183"/>
    </source>
</evidence>
<feature type="active site" evidence="15">
    <location>
        <position position="55"/>
    </location>
</feature>
<dbReference type="GO" id="GO:0003725">
    <property type="term" value="F:double-stranded RNA binding"/>
    <property type="evidence" value="ECO:0007669"/>
    <property type="project" value="TreeGrafter"/>
</dbReference>
<protein>
    <recommendedName>
        <fullName evidence="15">Ribonuclease 3</fullName>
        <ecNumber evidence="15">3.1.26.3</ecNumber>
    </recommendedName>
    <alternativeName>
        <fullName evidence="15">Ribonuclease III</fullName>
        <shortName evidence="15">RNase III</shortName>
    </alternativeName>
</protein>
<dbReference type="Gene3D" id="3.30.160.20">
    <property type="match status" value="1"/>
</dbReference>
<evidence type="ECO:0000256" key="9">
    <source>
        <dbReference type="ARBA" id="ARBA00022722"/>
    </source>
</evidence>
<dbReference type="EC" id="3.1.26.3" evidence="15"/>
<dbReference type="NCBIfam" id="TIGR02191">
    <property type="entry name" value="RNaseIII"/>
    <property type="match status" value="1"/>
</dbReference>
<keyword evidence="13 15" id="KW-0460">Magnesium</keyword>
<keyword evidence="11 15" id="KW-0255">Endonuclease</keyword>
<feature type="region of interest" description="Disordered" evidence="16">
    <location>
        <begin position="211"/>
        <end position="237"/>
    </location>
</feature>
<keyword evidence="15" id="KW-0699">rRNA-binding</keyword>
<dbReference type="PROSITE" id="PS50137">
    <property type="entry name" value="DS_RBD"/>
    <property type="match status" value="1"/>
</dbReference>